<evidence type="ECO:0000256" key="2">
    <source>
        <dbReference type="ARBA" id="ARBA00022574"/>
    </source>
</evidence>
<evidence type="ECO:0000256" key="4">
    <source>
        <dbReference type="PROSITE-ProRule" id="PRU00221"/>
    </source>
</evidence>
<dbReference type="InterPro" id="IPR011600">
    <property type="entry name" value="Pept_C14_caspase"/>
</dbReference>
<proteinExistence type="predicted"/>
<dbReference type="PANTHER" id="PTHR19849">
    <property type="entry name" value="PHOSPHOLIPASE A-2-ACTIVATING PROTEIN"/>
    <property type="match status" value="1"/>
</dbReference>
<dbReference type="GO" id="GO:0005737">
    <property type="term" value="C:cytoplasm"/>
    <property type="evidence" value="ECO:0007669"/>
    <property type="project" value="UniProtKB-ARBA"/>
</dbReference>
<dbReference type="InterPro" id="IPR015943">
    <property type="entry name" value="WD40/YVTN_repeat-like_dom_sf"/>
</dbReference>
<protein>
    <recommendedName>
        <fullName evidence="9">Peptidase C14 caspase domain-containing protein</fullName>
    </recommendedName>
</protein>
<dbReference type="SUPFAM" id="SSF50978">
    <property type="entry name" value="WD40 repeat-like"/>
    <property type="match status" value="2"/>
</dbReference>
<feature type="domain" description="Peptidase C14 caspase" evidence="5">
    <location>
        <begin position="8"/>
        <end position="242"/>
    </location>
</feature>
<keyword evidence="2 4" id="KW-0853">WD repeat</keyword>
<evidence type="ECO:0000313" key="8">
    <source>
        <dbReference type="Proteomes" id="UP000051326"/>
    </source>
</evidence>
<dbReference type="Gene3D" id="3.40.50.300">
    <property type="entry name" value="P-loop containing nucleotide triphosphate hydrolases"/>
    <property type="match status" value="1"/>
</dbReference>
<gene>
    <name evidence="7" type="ORF">PHA8399_01293</name>
</gene>
<dbReference type="InterPro" id="IPR049052">
    <property type="entry name" value="nSTAND1"/>
</dbReference>
<dbReference type="InterPro" id="IPR027417">
    <property type="entry name" value="P-loop_NTPase"/>
</dbReference>
<dbReference type="Pfam" id="PF20703">
    <property type="entry name" value="nSTAND1"/>
    <property type="match status" value="1"/>
</dbReference>
<dbReference type="InterPro" id="IPR029030">
    <property type="entry name" value="Caspase-like_dom_sf"/>
</dbReference>
<accession>A0A0P1HKK0</accession>
<dbReference type="GO" id="GO:0043130">
    <property type="term" value="F:ubiquitin binding"/>
    <property type="evidence" value="ECO:0007669"/>
    <property type="project" value="TreeGrafter"/>
</dbReference>
<dbReference type="PROSITE" id="PS50082">
    <property type="entry name" value="WD_REPEATS_2"/>
    <property type="match status" value="1"/>
</dbReference>
<dbReference type="GO" id="GO:0004197">
    <property type="term" value="F:cysteine-type endopeptidase activity"/>
    <property type="evidence" value="ECO:0007669"/>
    <property type="project" value="InterPro"/>
</dbReference>
<evidence type="ECO:0000259" key="6">
    <source>
        <dbReference type="Pfam" id="PF20703"/>
    </source>
</evidence>
<dbReference type="Proteomes" id="UP000051326">
    <property type="component" value="Unassembled WGS sequence"/>
</dbReference>
<dbReference type="Pfam" id="PF00400">
    <property type="entry name" value="WD40"/>
    <property type="match status" value="2"/>
</dbReference>
<keyword evidence="3" id="KW-0677">Repeat</keyword>
<reference evidence="7 8" key="1">
    <citation type="submission" date="2015-09" db="EMBL/GenBank/DDBJ databases">
        <authorList>
            <consortium name="Swine Surveillance"/>
        </authorList>
    </citation>
    <scope>NUCLEOTIDE SEQUENCE [LARGE SCALE GENOMIC DNA]</scope>
    <source>
        <strain evidence="7 8">CECT 8399</strain>
    </source>
</reference>
<dbReference type="Pfam" id="PF00656">
    <property type="entry name" value="Peptidase_C14"/>
    <property type="match status" value="1"/>
</dbReference>
<dbReference type="SUPFAM" id="SSF52540">
    <property type="entry name" value="P-loop containing nucleoside triphosphate hydrolases"/>
    <property type="match status" value="1"/>
</dbReference>
<dbReference type="SUPFAM" id="SSF52129">
    <property type="entry name" value="Caspase-like"/>
    <property type="match status" value="1"/>
</dbReference>
<evidence type="ECO:0000256" key="1">
    <source>
        <dbReference type="ARBA" id="ARBA00022490"/>
    </source>
</evidence>
<dbReference type="SMART" id="SM00320">
    <property type="entry name" value="WD40"/>
    <property type="match status" value="9"/>
</dbReference>
<evidence type="ECO:0000313" key="7">
    <source>
        <dbReference type="EMBL" id="CUH99177.1"/>
    </source>
</evidence>
<dbReference type="PANTHER" id="PTHR19849:SF0">
    <property type="entry name" value="PHOSPHOLIPASE A-2-ACTIVATING PROTEIN"/>
    <property type="match status" value="1"/>
</dbReference>
<evidence type="ECO:0008006" key="9">
    <source>
        <dbReference type="Google" id="ProtNLM"/>
    </source>
</evidence>
<evidence type="ECO:0000259" key="5">
    <source>
        <dbReference type="Pfam" id="PF00656"/>
    </source>
</evidence>
<dbReference type="STRING" id="1396826.PHA8399_01293"/>
<evidence type="ECO:0000256" key="3">
    <source>
        <dbReference type="ARBA" id="ARBA00022737"/>
    </source>
</evidence>
<dbReference type="GO" id="GO:0043161">
    <property type="term" value="P:proteasome-mediated ubiquitin-dependent protein catabolic process"/>
    <property type="evidence" value="ECO:0007669"/>
    <property type="project" value="TreeGrafter"/>
</dbReference>
<dbReference type="EMBL" id="CYSR01000011">
    <property type="protein sequence ID" value="CUH99177.1"/>
    <property type="molecule type" value="Genomic_DNA"/>
</dbReference>
<dbReference type="InterPro" id="IPR036322">
    <property type="entry name" value="WD40_repeat_dom_sf"/>
</dbReference>
<dbReference type="InterPro" id="IPR001680">
    <property type="entry name" value="WD40_rpt"/>
</dbReference>
<feature type="repeat" description="WD" evidence="4">
    <location>
        <begin position="1267"/>
        <end position="1284"/>
    </location>
</feature>
<sequence>MDEFAHSHAVLIGIDRYEYVRPLVTPVSDATALAGILAQQHGFEARVVPEDAATLVGLRDVLSELSKRVGPNDRVLFYFAGHGIALQSDDGPKGYILPQDASPTDESTFLGMVELQEALEALPCRHMLVVLDCCFAGAMRWASYRDLAIASASLHERRYRWYIEGDAWQAIASAAHNEKALDVVAGNAIGERAEEVGRHSPFAQALIDGLQGAADYTNDGVITTTELHVFLEDRLRQQKSANDRPQTPHSWLLKKHGRGQFVFLAPGRELDLQPAPELNSDTNPWRGLEPYEAKHRDLFFGRDQAVQALASLVLGKDESGSDREGSLRPFVVVTGPSGIGKSSLVRAGLLPKIPEETKTAIMRPGKDPFESLLLALRGNKMEAGVRDADAERCPALQRWWASGELARRHQVFRDPEVGDTHGYGQRMGHWLARYDGGGRLLLVIDQAEELFTMSDRSKADAFIGMLASALDKADDRLQVIVTLRSEFEPQFVDSTLRSRWQDARYIVPQMTQDELRRVIELPASAKVMRFETDTLIDQLINEVVNMPGGLPLLSFALSEIYKKYLERDDEDRTLTWADYKALKGGVVGSLRVRADLIVESFDPVVRLTMQRVAERLIAVESSEFARRRVPRLELEMADPAENIRVQTVIRQLLAARLIVTDEIGGEAYVEFAHDALITSWPQLLVWVRNDLENIIVLRRLTASAKQWAEPDEAGRGTLWVDAARQEQIEALEKASTPGLNKKERRFAEASQRRAQRNRRFRTAVGASLVALTIIAVIGGVAALIAREEAVAQRDVAWSNESRFLTGAAEARTAIGQASKALGFSLAALPNAEVPDRPVLQVAVNSLYRAWTEQREIAIFRGHSLPIDGAMPLPGGRLLTWSRDRTAILWDESGAIRHVLDGSPHGIGDAVELPSGHIVTWAGGWAGDEDRTGRLWSDSGEFIAVLDRHTYLISDVASVNDSEFITVSSDGSVQYWSVDGTQGARLQSDSQGRIKAVQLLDGRWFTWGNDQPGVFHPAGYDLTHVLEQYYPTGQNGFVAISKRRFIAWRSAPVTVRANDDGSTINIEAAQVWSSDGTFVAELPGHRGRIGGALELSSGLIATWESGSVGPQNVLLWQSDGTKIADLPHEGGLVAVLEWPGNGLVTVSGQARLWSPLGQVLRDFDGHSATVEGALVLSDGRLVTWSEREILVWRAFDWVAPLRIVAGDDDIHGVQAFGSSTLLTWSGDRTARLIGVDGLPGASLAGHCIPDQYLGNELTCGVIQVQVLDDARILSGSLDGTVKLWDATVLEERLTVRHGGLLNGVAVLENGRIATYGKDGAVVVWTYRGELIKRFRSAFGQVLSVSELSGGQLLARHSGGVVVIWPWDGGAPTIIDNARNARVLSDDRLVTWDHDAWLTVHRWDGSGYTSASMAPHADRIQSVDDLRDDGLLLSYSDRVVRIWGEAFEHNKTLQWGQHRQTYVLPSQPDRMVVWDGAGVAELRSVTGKLIISFDACSDNTTRFVQEISDGRIVFANAAGTVFVCDPMTGAALKIKGQISRLSGARLLSDGRLLTWGERPFVEMWESDKNGHLVTVLNGHTVPVGGVGHVTGALEVGDQIVTWSDADPVIRIWPRGLEGLIDAAGAVVTRLRPIQEDECRAFALSTPSGCGSVDP</sequence>
<dbReference type="GO" id="GO:0010992">
    <property type="term" value="P:ubiquitin recycling"/>
    <property type="evidence" value="ECO:0007669"/>
    <property type="project" value="TreeGrafter"/>
</dbReference>
<dbReference type="Gene3D" id="3.40.50.1460">
    <property type="match status" value="1"/>
</dbReference>
<dbReference type="Gene3D" id="2.130.10.10">
    <property type="entry name" value="YVTN repeat-like/Quinoprotein amine dehydrogenase"/>
    <property type="match status" value="4"/>
</dbReference>
<name>A0A0P1HKK0_9RHOB</name>
<organism evidence="7 8">
    <name type="scientific">Leisingera aquaemixtae</name>
    <dbReference type="NCBI Taxonomy" id="1396826"/>
    <lineage>
        <taxon>Bacteria</taxon>
        <taxon>Pseudomonadati</taxon>
        <taxon>Pseudomonadota</taxon>
        <taxon>Alphaproteobacteria</taxon>
        <taxon>Rhodobacterales</taxon>
        <taxon>Roseobacteraceae</taxon>
        <taxon>Leisingera</taxon>
    </lineage>
</organism>
<keyword evidence="1" id="KW-0963">Cytoplasm</keyword>
<feature type="domain" description="Novel STAND NTPase 1" evidence="6">
    <location>
        <begin position="284"/>
        <end position="710"/>
    </location>
</feature>